<gene>
    <name evidence="1" type="ORF">KUF71_013851</name>
</gene>
<dbReference type="EMBL" id="JAHWGI010001239">
    <property type="protein sequence ID" value="KAK3925602.1"/>
    <property type="molecule type" value="Genomic_DNA"/>
</dbReference>
<keyword evidence="2" id="KW-1185">Reference proteome</keyword>
<protein>
    <submittedName>
        <fullName evidence="1">tRNA pseudouridine synthase A</fullName>
    </submittedName>
</protein>
<evidence type="ECO:0000313" key="2">
    <source>
        <dbReference type="Proteomes" id="UP001219518"/>
    </source>
</evidence>
<dbReference type="AlphaFoldDB" id="A0AAE1HQK1"/>
<evidence type="ECO:0000313" key="1">
    <source>
        <dbReference type="EMBL" id="KAK3925602.1"/>
    </source>
</evidence>
<accession>A0AAE1HQK1</accession>
<dbReference type="Proteomes" id="UP001219518">
    <property type="component" value="Unassembled WGS sequence"/>
</dbReference>
<comment type="caution">
    <text evidence="1">The sequence shown here is derived from an EMBL/GenBank/DDBJ whole genome shotgun (WGS) entry which is preliminary data.</text>
</comment>
<sequence length="190" mass="21973">MRPEAKDICRTFLPLLDKILKLPLKRPISLTHEDGTIRALLILSQHLPHDVPQPEDSHASSTSAKEEDIIQYVGTNENIDEFIAEKRAQLARPVQPYLLAVKSSVTKKVQKYFLVLDDKCMQLTNCQIMRALDHLMASYFVFNVSYPYGWRNTLHFIASTFYEIFENTPRGQRKDGVTPSERELWLLLQN</sequence>
<reference evidence="1" key="1">
    <citation type="submission" date="2021-07" db="EMBL/GenBank/DDBJ databases">
        <authorList>
            <person name="Catto M.A."/>
            <person name="Jacobson A."/>
            <person name="Kennedy G."/>
            <person name="Labadie P."/>
            <person name="Hunt B.G."/>
            <person name="Srinivasan R."/>
        </authorList>
    </citation>
    <scope>NUCLEOTIDE SEQUENCE</scope>
    <source>
        <strain evidence="1">PL_HMW_Pooled</strain>
        <tissue evidence="1">Head</tissue>
    </source>
</reference>
<proteinExistence type="predicted"/>
<organism evidence="1 2">
    <name type="scientific">Frankliniella fusca</name>
    <dbReference type="NCBI Taxonomy" id="407009"/>
    <lineage>
        <taxon>Eukaryota</taxon>
        <taxon>Metazoa</taxon>
        <taxon>Ecdysozoa</taxon>
        <taxon>Arthropoda</taxon>
        <taxon>Hexapoda</taxon>
        <taxon>Insecta</taxon>
        <taxon>Pterygota</taxon>
        <taxon>Neoptera</taxon>
        <taxon>Paraneoptera</taxon>
        <taxon>Thysanoptera</taxon>
        <taxon>Terebrantia</taxon>
        <taxon>Thripoidea</taxon>
        <taxon>Thripidae</taxon>
        <taxon>Frankliniella</taxon>
    </lineage>
</organism>
<name>A0AAE1HQK1_9NEOP</name>
<reference evidence="1" key="2">
    <citation type="journal article" date="2023" name="BMC Genomics">
        <title>Pest status, molecular evolution, and epigenetic factors derived from the genome assembly of Frankliniella fusca, a thysanopteran phytovirus vector.</title>
        <authorList>
            <person name="Catto M.A."/>
            <person name="Labadie P.E."/>
            <person name="Jacobson A.L."/>
            <person name="Kennedy G.G."/>
            <person name="Srinivasan R."/>
            <person name="Hunt B.G."/>
        </authorList>
    </citation>
    <scope>NUCLEOTIDE SEQUENCE</scope>
    <source>
        <strain evidence="1">PL_HMW_Pooled</strain>
    </source>
</reference>